<reference evidence="4" key="1">
    <citation type="submission" date="2021-03" db="EMBL/GenBank/DDBJ databases">
        <authorList>
            <person name="Bekaert M."/>
        </authorList>
    </citation>
    <scope>NUCLEOTIDE SEQUENCE</scope>
</reference>
<protein>
    <recommendedName>
        <fullName evidence="3">HEPN domain-containing protein</fullName>
    </recommendedName>
</protein>
<dbReference type="SUPFAM" id="SSF81593">
    <property type="entry name" value="Nucleotidyltransferase substrate binding subunit/domain"/>
    <property type="match status" value="1"/>
</dbReference>
<dbReference type="AlphaFoldDB" id="A0A8S3QJU4"/>
<evidence type="ECO:0000313" key="4">
    <source>
        <dbReference type="EMBL" id="CAG2197040.1"/>
    </source>
</evidence>
<accession>A0A8S3QJU4</accession>
<feature type="compositionally biased region" description="Low complexity" evidence="1">
    <location>
        <begin position="220"/>
        <end position="248"/>
    </location>
</feature>
<feature type="chain" id="PRO_5035828550" description="HEPN domain-containing protein" evidence="2">
    <location>
        <begin position="25"/>
        <end position="384"/>
    </location>
</feature>
<dbReference type="Proteomes" id="UP000683360">
    <property type="component" value="Unassembled WGS sequence"/>
</dbReference>
<comment type="caution">
    <text evidence="4">The sequence shown here is derived from an EMBL/GenBank/DDBJ whole genome shotgun (WGS) entry which is preliminary data.</text>
</comment>
<dbReference type="EMBL" id="CAJPWZ010000605">
    <property type="protein sequence ID" value="CAG2197040.1"/>
    <property type="molecule type" value="Genomic_DNA"/>
</dbReference>
<proteinExistence type="predicted"/>
<dbReference type="Gene3D" id="1.20.120.330">
    <property type="entry name" value="Nucleotidyltransferases domain 2"/>
    <property type="match status" value="1"/>
</dbReference>
<feature type="region of interest" description="Disordered" evidence="1">
    <location>
        <begin position="209"/>
        <end position="249"/>
    </location>
</feature>
<keyword evidence="5" id="KW-1185">Reference proteome</keyword>
<feature type="signal peptide" evidence="2">
    <location>
        <begin position="1"/>
        <end position="24"/>
    </location>
</feature>
<evidence type="ECO:0000313" key="5">
    <source>
        <dbReference type="Proteomes" id="UP000683360"/>
    </source>
</evidence>
<sequence>MKTVFARLRRIRLIAVSVLKISLLDEDGMECSSTEKVCFYLEPNDLMYIDDRTLSTNDWLQSYDVQLEEVIRIICNYKFLRGNLLKILSNMHAQLNMIQERLTNIGMPFIEDAVINEAWLPRPGSFVPVDLYSFIRKALHPIKVKEYAVMEYPTENFDMDEHTQYIYVIIAGITNTSGILFYSVNAGDKLNGLKSIHLDKILEIDTGCSENETKQDSKRSSASSSSSYRSSYQSTSSSARSFHRSGQSNPQIQLGRKLLDQAIYDYQTGTVTFDGIESDPFKGYNWVCIQCQQAAEKAIKGARYATNADMFVLSHSLTANLPDCDSKLRDLALQLGNICGNVNRMRYPDCQGIPADKYSRELAKTALQISEEIVDYVSKKYFPE</sequence>
<name>A0A8S3QJU4_MYTED</name>
<evidence type="ECO:0000259" key="3">
    <source>
        <dbReference type="SMART" id="SM00748"/>
    </source>
</evidence>
<dbReference type="InterPro" id="IPR007842">
    <property type="entry name" value="HEPN_dom"/>
</dbReference>
<feature type="domain" description="HEPN" evidence="3">
    <location>
        <begin position="259"/>
        <end position="373"/>
    </location>
</feature>
<gene>
    <name evidence="4" type="ORF">MEDL_11876</name>
</gene>
<dbReference type="SMART" id="SM00748">
    <property type="entry name" value="HEPN"/>
    <property type="match status" value="1"/>
</dbReference>
<dbReference type="OrthoDB" id="10056691at2759"/>
<evidence type="ECO:0000256" key="1">
    <source>
        <dbReference type="SAM" id="MobiDB-lite"/>
    </source>
</evidence>
<keyword evidence="2" id="KW-0732">Signal</keyword>
<evidence type="ECO:0000256" key="2">
    <source>
        <dbReference type="SAM" id="SignalP"/>
    </source>
</evidence>
<dbReference type="Pfam" id="PF05168">
    <property type="entry name" value="HEPN"/>
    <property type="match status" value="1"/>
</dbReference>
<organism evidence="4 5">
    <name type="scientific">Mytilus edulis</name>
    <name type="common">Blue mussel</name>
    <dbReference type="NCBI Taxonomy" id="6550"/>
    <lineage>
        <taxon>Eukaryota</taxon>
        <taxon>Metazoa</taxon>
        <taxon>Spiralia</taxon>
        <taxon>Lophotrochozoa</taxon>
        <taxon>Mollusca</taxon>
        <taxon>Bivalvia</taxon>
        <taxon>Autobranchia</taxon>
        <taxon>Pteriomorphia</taxon>
        <taxon>Mytilida</taxon>
        <taxon>Mytiloidea</taxon>
        <taxon>Mytilidae</taxon>
        <taxon>Mytilinae</taxon>
        <taxon>Mytilus</taxon>
    </lineage>
</organism>